<protein>
    <submittedName>
        <fullName evidence="3">Acetoacetyl-CoA synthetase</fullName>
    </submittedName>
</protein>
<gene>
    <name evidence="3" type="primary">aacs</name>
    <name evidence="3" type="ORF">NPIL_170881</name>
</gene>
<reference evidence="3" key="1">
    <citation type="submission" date="2020-08" db="EMBL/GenBank/DDBJ databases">
        <title>Multicomponent nature underlies the extraordinary mechanical properties of spider dragline silk.</title>
        <authorList>
            <person name="Kono N."/>
            <person name="Nakamura H."/>
            <person name="Mori M."/>
            <person name="Yoshida Y."/>
            <person name="Ohtoshi R."/>
            <person name="Malay A.D."/>
            <person name="Moran D.A.P."/>
            <person name="Tomita M."/>
            <person name="Numata K."/>
            <person name="Arakawa K."/>
        </authorList>
    </citation>
    <scope>NUCLEOTIDE SEQUENCE</scope>
</reference>
<dbReference type="GO" id="GO:0030729">
    <property type="term" value="F:acetoacetate-CoA ligase activity"/>
    <property type="evidence" value="ECO:0007669"/>
    <property type="project" value="TreeGrafter"/>
</dbReference>
<dbReference type="SUPFAM" id="SSF56801">
    <property type="entry name" value="Acetyl-CoA synthetase-like"/>
    <property type="match status" value="1"/>
</dbReference>
<dbReference type="PROSITE" id="PS00455">
    <property type="entry name" value="AMP_BINDING"/>
    <property type="match status" value="1"/>
</dbReference>
<evidence type="ECO:0000313" key="3">
    <source>
        <dbReference type="EMBL" id="GFT98556.1"/>
    </source>
</evidence>
<proteinExistence type="predicted"/>
<feature type="transmembrane region" description="Helical" evidence="1">
    <location>
        <begin position="12"/>
        <end position="34"/>
    </location>
</feature>
<dbReference type="PANTHER" id="PTHR42921:SF1">
    <property type="entry name" value="ACETOACETYL-COA SYNTHETASE"/>
    <property type="match status" value="1"/>
</dbReference>
<dbReference type="Pfam" id="PF00501">
    <property type="entry name" value="AMP-binding"/>
    <property type="match status" value="1"/>
</dbReference>
<dbReference type="Gene3D" id="3.40.50.12780">
    <property type="entry name" value="N-terminal domain of ligase-like"/>
    <property type="match status" value="1"/>
</dbReference>
<evidence type="ECO:0000259" key="2">
    <source>
        <dbReference type="Pfam" id="PF00501"/>
    </source>
</evidence>
<dbReference type="InterPro" id="IPR000873">
    <property type="entry name" value="AMP-dep_synth/lig_dom"/>
</dbReference>
<dbReference type="EMBL" id="BMAW01026723">
    <property type="protein sequence ID" value="GFT98556.1"/>
    <property type="molecule type" value="Genomic_DNA"/>
</dbReference>
<keyword evidence="1" id="KW-0472">Membrane</keyword>
<sequence length="346" mass="38278">MYYAGYMSNRKEAVFAMMGVTSIGAIWTAALPLLGSEAILSRFKQVDLKVLVTVDRFLQDGEEIDMLSKVKEIAEGLPSLEKVIIVASKSNSYLKDISSIRNSCFLNEFLKMGYEKDGSVPEIQFEQVSFSHPVAISYTSGTTGIPKAIMHGCGILMAVANAYYINFDGDRDTNWFSASPAGWASWTINSTLFFLGQTLVLFEGSPYYVSPTNMWDIIQKHKISHIFYPASVIDEFQKRGYVPTEKHDISSLRLVLAGGSVVKPASYDFMKKILRDTLFASSYGCTEVMGIVLAAEMSLPLYKSEINAPCLGTTIEVVDPDGNRIIGEIEKLSSESPYLGFSRNVE</sequence>
<evidence type="ECO:0000313" key="4">
    <source>
        <dbReference type="Proteomes" id="UP000887013"/>
    </source>
</evidence>
<keyword evidence="4" id="KW-1185">Reference proteome</keyword>
<feature type="domain" description="AMP-dependent synthetase/ligase" evidence="2">
    <location>
        <begin position="6"/>
        <end position="325"/>
    </location>
</feature>
<organism evidence="3 4">
    <name type="scientific">Nephila pilipes</name>
    <name type="common">Giant wood spider</name>
    <name type="synonym">Nephila maculata</name>
    <dbReference type="NCBI Taxonomy" id="299642"/>
    <lineage>
        <taxon>Eukaryota</taxon>
        <taxon>Metazoa</taxon>
        <taxon>Ecdysozoa</taxon>
        <taxon>Arthropoda</taxon>
        <taxon>Chelicerata</taxon>
        <taxon>Arachnida</taxon>
        <taxon>Araneae</taxon>
        <taxon>Araneomorphae</taxon>
        <taxon>Entelegynae</taxon>
        <taxon>Araneoidea</taxon>
        <taxon>Nephilidae</taxon>
        <taxon>Nephila</taxon>
    </lineage>
</organism>
<accession>A0A8X6Q6J7</accession>
<dbReference type="InterPro" id="IPR020845">
    <property type="entry name" value="AMP-binding_CS"/>
</dbReference>
<dbReference type="AlphaFoldDB" id="A0A8X6Q6J7"/>
<name>A0A8X6Q6J7_NEPPI</name>
<evidence type="ECO:0000256" key="1">
    <source>
        <dbReference type="SAM" id="Phobius"/>
    </source>
</evidence>
<dbReference type="OrthoDB" id="10253869at2759"/>
<keyword evidence="1" id="KW-0812">Transmembrane</keyword>
<dbReference type="PANTHER" id="PTHR42921">
    <property type="entry name" value="ACETOACETYL-COA SYNTHETASE"/>
    <property type="match status" value="1"/>
</dbReference>
<dbReference type="InterPro" id="IPR042099">
    <property type="entry name" value="ANL_N_sf"/>
</dbReference>
<dbReference type="Proteomes" id="UP000887013">
    <property type="component" value="Unassembled WGS sequence"/>
</dbReference>
<comment type="caution">
    <text evidence="3">The sequence shown here is derived from an EMBL/GenBank/DDBJ whole genome shotgun (WGS) entry which is preliminary data.</text>
</comment>
<keyword evidence="1" id="KW-1133">Transmembrane helix</keyword>